<proteinExistence type="predicted"/>
<evidence type="ECO:0000313" key="2">
    <source>
        <dbReference type="EMBL" id="MBK9719537.1"/>
    </source>
</evidence>
<evidence type="ECO:0008006" key="4">
    <source>
        <dbReference type="Google" id="ProtNLM"/>
    </source>
</evidence>
<gene>
    <name evidence="2" type="ORF">IPO85_18875</name>
</gene>
<dbReference type="Proteomes" id="UP000808349">
    <property type="component" value="Unassembled WGS sequence"/>
</dbReference>
<reference evidence="2 3" key="1">
    <citation type="submission" date="2020-10" db="EMBL/GenBank/DDBJ databases">
        <title>Connecting structure to function with the recovery of over 1000 high-quality activated sludge metagenome-assembled genomes encoding full-length rRNA genes using long-read sequencing.</title>
        <authorList>
            <person name="Singleton C.M."/>
            <person name="Petriglieri F."/>
            <person name="Kristensen J.M."/>
            <person name="Kirkegaard R.H."/>
            <person name="Michaelsen T.Y."/>
            <person name="Andersen M.H."/>
            <person name="Karst S.M."/>
            <person name="Dueholm M.S."/>
            <person name="Nielsen P.H."/>
            <person name="Albertsen M."/>
        </authorList>
    </citation>
    <scope>NUCLEOTIDE SEQUENCE [LARGE SCALE GENOMIC DNA]</scope>
    <source>
        <strain evidence="2">Ribe_18-Q3-R11-54_BAT3C.373</strain>
    </source>
</reference>
<dbReference type="EMBL" id="JADKFW010000021">
    <property type="protein sequence ID" value="MBK9719537.1"/>
    <property type="molecule type" value="Genomic_DNA"/>
</dbReference>
<sequence length="154" mass="17382">MKPVPFYLLILLVVISCDSKPKVIIADEKPSTPAEMPSNSPNTMPNTDVHQVVAEEILQAEKYTYVYVSENKEKFWIAISKQDITKGHTYYYRGGLKKTNFESKDFNRTFDVLYLVSSIIDANEHPGGQIAGQEPSMSETPNEKPVTGKKLPER</sequence>
<evidence type="ECO:0000256" key="1">
    <source>
        <dbReference type="SAM" id="MobiDB-lite"/>
    </source>
</evidence>
<evidence type="ECO:0000313" key="3">
    <source>
        <dbReference type="Proteomes" id="UP000808349"/>
    </source>
</evidence>
<dbReference type="AlphaFoldDB" id="A0A9D7SBE1"/>
<name>A0A9D7SBE1_9BACT</name>
<protein>
    <recommendedName>
        <fullName evidence="4">Lipoprotein</fullName>
    </recommendedName>
</protein>
<organism evidence="2 3">
    <name type="scientific">Candidatus Defluviibacterium haderslevense</name>
    <dbReference type="NCBI Taxonomy" id="2981993"/>
    <lineage>
        <taxon>Bacteria</taxon>
        <taxon>Pseudomonadati</taxon>
        <taxon>Bacteroidota</taxon>
        <taxon>Saprospiria</taxon>
        <taxon>Saprospirales</taxon>
        <taxon>Saprospiraceae</taxon>
        <taxon>Candidatus Defluviibacterium</taxon>
    </lineage>
</organism>
<comment type="caution">
    <text evidence="2">The sequence shown here is derived from an EMBL/GenBank/DDBJ whole genome shotgun (WGS) entry which is preliminary data.</text>
</comment>
<accession>A0A9D7SBE1</accession>
<feature type="region of interest" description="Disordered" evidence="1">
    <location>
        <begin position="125"/>
        <end position="154"/>
    </location>
</feature>
<dbReference type="PROSITE" id="PS51257">
    <property type="entry name" value="PROKAR_LIPOPROTEIN"/>
    <property type="match status" value="1"/>
</dbReference>